<feature type="domain" description="Lsr2 DNA-binding" evidence="3">
    <location>
        <begin position="75"/>
        <end position="109"/>
    </location>
</feature>
<dbReference type="AlphaFoldDB" id="A0A1J7BF88"/>
<comment type="caution">
    <text evidence="4">The sequence shown here is derived from an EMBL/GenBank/DDBJ whole genome shotgun (WGS) entry which is preliminary data.</text>
</comment>
<proteinExistence type="predicted"/>
<evidence type="ECO:0000259" key="2">
    <source>
        <dbReference type="Pfam" id="PF11774"/>
    </source>
</evidence>
<keyword evidence="1" id="KW-0238">DNA-binding</keyword>
<dbReference type="Gene3D" id="4.10.320.10">
    <property type="entry name" value="E3-binding domain"/>
    <property type="match status" value="1"/>
</dbReference>
<gene>
    <name evidence="4" type="ORF">BIV57_11720</name>
</gene>
<dbReference type="InterPro" id="IPR042261">
    <property type="entry name" value="Lsr2-like_dimerization"/>
</dbReference>
<evidence type="ECO:0008006" key="6">
    <source>
        <dbReference type="Google" id="ProtNLM"/>
    </source>
</evidence>
<evidence type="ECO:0000313" key="5">
    <source>
        <dbReference type="Proteomes" id="UP000243342"/>
    </source>
</evidence>
<evidence type="ECO:0000259" key="3">
    <source>
        <dbReference type="Pfam" id="PF23359"/>
    </source>
</evidence>
<dbReference type="InterPro" id="IPR024412">
    <property type="entry name" value="Lsr2_dim_dom"/>
</dbReference>
<accession>A0A1J7BF88</accession>
<feature type="domain" description="Lsr2 dimerization" evidence="2">
    <location>
        <begin position="1"/>
        <end position="58"/>
    </location>
</feature>
<evidence type="ECO:0000256" key="1">
    <source>
        <dbReference type="ARBA" id="ARBA00023125"/>
    </source>
</evidence>
<dbReference type="RefSeq" id="WP_071656732.1">
    <property type="nucleotide sequence ID" value="NZ_MLCF01000057.1"/>
</dbReference>
<name>A0A1J7BF88_9ACTN</name>
<evidence type="ECO:0000313" key="4">
    <source>
        <dbReference type="EMBL" id="OIV37310.1"/>
    </source>
</evidence>
<dbReference type="Pfam" id="PF23359">
    <property type="entry name" value="Lsr2_DNA-bd"/>
    <property type="match status" value="1"/>
</dbReference>
<dbReference type="OrthoDB" id="4113332at2"/>
<keyword evidence="5" id="KW-1185">Reference proteome</keyword>
<dbReference type="EMBL" id="MLCF01000057">
    <property type="protein sequence ID" value="OIV37310.1"/>
    <property type="molecule type" value="Genomic_DNA"/>
</dbReference>
<dbReference type="STRING" id="1428644.BIV57_11720"/>
<dbReference type="Proteomes" id="UP000243342">
    <property type="component" value="Unassembled WGS sequence"/>
</dbReference>
<sequence length="111" mass="11945">MAQKVQYLLIDDLDGGEANETVTFGLDGVSYEIDLSEANAAKLREALERFTTAGRKTGGRLARGRGKGGGAAIRGNDTAQIRSWAKENGYTVNARGRVSAQIREAYEKAHS</sequence>
<dbReference type="InterPro" id="IPR036625">
    <property type="entry name" value="E3-bd_dom_sf"/>
</dbReference>
<dbReference type="Gene3D" id="3.30.60.230">
    <property type="entry name" value="Lsr2, dimerization domain"/>
    <property type="match status" value="1"/>
</dbReference>
<dbReference type="InterPro" id="IPR055370">
    <property type="entry name" value="Lsr2_DNA-bd"/>
</dbReference>
<reference evidence="4 5" key="1">
    <citation type="submission" date="2016-10" db="EMBL/GenBank/DDBJ databases">
        <title>Genome sequence of Streptomyces gilvigriseus MUSC 26.</title>
        <authorList>
            <person name="Lee L.-H."/>
            <person name="Ser H.-L."/>
        </authorList>
    </citation>
    <scope>NUCLEOTIDE SEQUENCE [LARGE SCALE GENOMIC DNA]</scope>
    <source>
        <strain evidence="4 5">MUSC 26</strain>
    </source>
</reference>
<protein>
    <recommendedName>
        <fullName evidence="6">Lsr2 family protein</fullName>
    </recommendedName>
</protein>
<dbReference type="Pfam" id="PF11774">
    <property type="entry name" value="Lsr2"/>
    <property type="match status" value="1"/>
</dbReference>
<dbReference type="GO" id="GO:0016746">
    <property type="term" value="F:acyltransferase activity"/>
    <property type="evidence" value="ECO:0007669"/>
    <property type="project" value="InterPro"/>
</dbReference>
<dbReference type="GO" id="GO:0003677">
    <property type="term" value="F:DNA binding"/>
    <property type="evidence" value="ECO:0007669"/>
    <property type="project" value="UniProtKB-KW"/>
</dbReference>
<organism evidence="4 5">
    <name type="scientific">Mangrovactinospora gilvigrisea</name>
    <dbReference type="NCBI Taxonomy" id="1428644"/>
    <lineage>
        <taxon>Bacteria</taxon>
        <taxon>Bacillati</taxon>
        <taxon>Actinomycetota</taxon>
        <taxon>Actinomycetes</taxon>
        <taxon>Kitasatosporales</taxon>
        <taxon>Streptomycetaceae</taxon>
        <taxon>Mangrovactinospora</taxon>
    </lineage>
</organism>